<evidence type="ECO:0000313" key="3">
    <source>
        <dbReference type="Proteomes" id="UP000621540"/>
    </source>
</evidence>
<dbReference type="RefSeq" id="WP_022515088.1">
    <property type="nucleotide sequence ID" value="NZ_JACOQH010000002.1"/>
</dbReference>
<protein>
    <submittedName>
        <fullName evidence="2">Helix-turn-helix transcriptional regulator</fullName>
    </submittedName>
</protein>
<sequence length="76" mass="8673">MANYGANGYIDFSKLWTILDRKGYNKQWLKNNGIHSNTVAKLTKNENVTCEVICNLCKLLNCQPGDIMEYKNNLST</sequence>
<comment type="caution">
    <text evidence="2">The sequence shown here is derived from an EMBL/GenBank/DDBJ whole genome shotgun (WGS) entry which is preliminary data.</text>
</comment>
<dbReference type="Proteomes" id="UP000621540">
    <property type="component" value="Unassembled WGS sequence"/>
</dbReference>
<feature type="domain" description="HTH cro/C1-type" evidence="1">
    <location>
        <begin position="14"/>
        <end position="71"/>
    </location>
</feature>
<reference evidence="2 3" key="1">
    <citation type="submission" date="2020-08" db="EMBL/GenBank/DDBJ databases">
        <title>Genome public.</title>
        <authorList>
            <person name="Liu C."/>
            <person name="Sun Q."/>
        </authorList>
    </citation>
    <scope>NUCLEOTIDE SEQUENCE [LARGE SCALE GENOMIC DNA]</scope>
    <source>
        <strain evidence="2 3">BX0805</strain>
    </source>
</reference>
<evidence type="ECO:0000259" key="1">
    <source>
        <dbReference type="Pfam" id="PF13443"/>
    </source>
</evidence>
<dbReference type="Pfam" id="PF13443">
    <property type="entry name" value="HTH_26"/>
    <property type="match status" value="1"/>
</dbReference>
<keyword evidence="3" id="KW-1185">Reference proteome</keyword>
<dbReference type="InterPro" id="IPR001387">
    <property type="entry name" value="Cro/C1-type_HTH"/>
</dbReference>
<gene>
    <name evidence="2" type="ORF">H8Z76_03125</name>
</gene>
<organism evidence="2 3">
    <name type="scientific">Roseburia yibonii</name>
    <dbReference type="NCBI Taxonomy" id="2763063"/>
    <lineage>
        <taxon>Bacteria</taxon>
        <taxon>Bacillati</taxon>
        <taxon>Bacillota</taxon>
        <taxon>Clostridia</taxon>
        <taxon>Lachnospirales</taxon>
        <taxon>Lachnospiraceae</taxon>
        <taxon>Roseburia</taxon>
    </lineage>
</organism>
<evidence type="ECO:0000313" key="2">
    <source>
        <dbReference type="EMBL" id="MBC5753026.1"/>
    </source>
</evidence>
<proteinExistence type="predicted"/>
<accession>A0ABR7I7U4</accession>
<name>A0ABR7I7U4_9FIRM</name>
<dbReference type="EMBL" id="JACOQH010000002">
    <property type="protein sequence ID" value="MBC5753026.1"/>
    <property type="molecule type" value="Genomic_DNA"/>
</dbReference>